<keyword evidence="2" id="KW-1185">Reference proteome</keyword>
<accession>A0A1Q5Q398</accession>
<sequence>MAIHFYTACTLDGFIATTDHSLDWLFAQDFDTSGPMAYPAFIEKIGALDELWLQFAPVTLGDGQPLFPLAADFELLEVARNRDFACAHYRVRKGWLAN</sequence>
<dbReference type="EMBL" id="MQVR01000021">
    <property type="protein sequence ID" value="OKL54255.1"/>
    <property type="molecule type" value="Genomic_DNA"/>
</dbReference>
<dbReference type="AlphaFoldDB" id="A0A1Q5Q398"/>
<evidence type="ECO:0000313" key="2">
    <source>
        <dbReference type="Proteomes" id="UP000185628"/>
    </source>
</evidence>
<evidence type="ECO:0000313" key="1">
    <source>
        <dbReference type="EMBL" id="OKL54255.1"/>
    </source>
</evidence>
<evidence type="ECO:0008006" key="3">
    <source>
        <dbReference type="Google" id="ProtNLM"/>
    </source>
</evidence>
<dbReference type="Gene3D" id="3.40.430.10">
    <property type="entry name" value="Dihydrofolate Reductase, subunit A"/>
    <property type="match status" value="1"/>
</dbReference>
<protein>
    <recommendedName>
        <fullName evidence="3">RibD C-terminal domain-containing protein</fullName>
    </recommendedName>
</protein>
<comment type="caution">
    <text evidence="1">The sequence shown here is derived from an EMBL/GenBank/DDBJ whole genome shotgun (WGS) entry which is preliminary data.</text>
</comment>
<name>A0A1Q5Q398_9ACTO</name>
<dbReference type="InterPro" id="IPR024072">
    <property type="entry name" value="DHFR-like_dom_sf"/>
</dbReference>
<dbReference type="SUPFAM" id="SSF53597">
    <property type="entry name" value="Dihydrofolate reductase-like"/>
    <property type="match status" value="1"/>
</dbReference>
<dbReference type="OrthoDB" id="3427770at2"/>
<reference evidence="2" key="1">
    <citation type="submission" date="2016-12" db="EMBL/GenBank/DDBJ databases">
        <authorList>
            <person name="Meng X."/>
        </authorList>
    </citation>
    <scope>NUCLEOTIDE SEQUENCE [LARGE SCALE GENOMIC DNA]</scope>
    <source>
        <strain evidence="2">DSM 19116</strain>
    </source>
</reference>
<proteinExistence type="predicted"/>
<dbReference type="Proteomes" id="UP000185628">
    <property type="component" value="Unassembled WGS sequence"/>
</dbReference>
<gene>
    <name evidence="1" type="ORF">BSZ39_04975</name>
</gene>
<dbReference type="RefSeq" id="WP_073716277.1">
    <property type="nucleotide sequence ID" value="NZ_MQVR01000021.1"/>
</dbReference>
<organism evidence="1 2">
    <name type="scientific">Bowdeniella nasicola</name>
    <dbReference type="NCBI Taxonomy" id="208480"/>
    <lineage>
        <taxon>Bacteria</taxon>
        <taxon>Bacillati</taxon>
        <taxon>Actinomycetota</taxon>
        <taxon>Actinomycetes</taxon>
        <taxon>Actinomycetales</taxon>
        <taxon>Actinomycetaceae</taxon>
        <taxon>Bowdeniella</taxon>
    </lineage>
</organism>